<name>A0A8J2SLD7_9STRA</name>
<dbReference type="GO" id="GO:0005739">
    <property type="term" value="C:mitochondrion"/>
    <property type="evidence" value="ECO:0007669"/>
    <property type="project" value="UniProtKB-SubCell"/>
</dbReference>
<evidence type="ECO:0000256" key="9">
    <source>
        <dbReference type="ARBA" id="ARBA00034881"/>
    </source>
</evidence>
<evidence type="ECO:0000259" key="12">
    <source>
        <dbReference type="SMART" id="SM00967"/>
    </source>
</evidence>
<keyword evidence="5" id="KW-0808">Transferase</keyword>
<gene>
    <name evidence="13" type="ORF">PECAL_2P23370</name>
</gene>
<dbReference type="PANTHER" id="PTHR46103:SF1">
    <property type="entry name" value="RRNA METHYLTRANSFERASE 1, MITOCHONDRIAL"/>
    <property type="match status" value="1"/>
</dbReference>
<dbReference type="InterPro" id="IPR047261">
    <property type="entry name" value="MRM1_MeTrfase_dom"/>
</dbReference>
<dbReference type="InterPro" id="IPR029028">
    <property type="entry name" value="Alpha/beta_knot_MTases"/>
</dbReference>
<keyword evidence="8" id="KW-0496">Mitochondrion</keyword>
<dbReference type="GO" id="GO:0003723">
    <property type="term" value="F:RNA binding"/>
    <property type="evidence" value="ECO:0007669"/>
    <property type="project" value="InterPro"/>
</dbReference>
<dbReference type="CDD" id="cd18105">
    <property type="entry name" value="SpoU-like_MRM1"/>
    <property type="match status" value="1"/>
</dbReference>
<dbReference type="Pfam" id="PF00588">
    <property type="entry name" value="SpoU_methylase"/>
    <property type="match status" value="1"/>
</dbReference>
<dbReference type="SUPFAM" id="SSF55315">
    <property type="entry name" value="L30e-like"/>
    <property type="match status" value="1"/>
</dbReference>
<accession>A0A8J2SLD7</accession>
<comment type="similarity">
    <text evidence="2">Belongs to the class IV-like SAM-binding methyltransferase superfamily. RNA methyltransferase TrmH family.</text>
</comment>
<evidence type="ECO:0000256" key="11">
    <source>
        <dbReference type="SAM" id="SignalP"/>
    </source>
</evidence>
<evidence type="ECO:0000256" key="7">
    <source>
        <dbReference type="ARBA" id="ARBA00022946"/>
    </source>
</evidence>
<evidence type="ECO:0000256" key="4">
    <source>
        <dbReference type="ARBA" id="ARBA00022603"/>
    </source>
</evidence>
<dbReference type="Pfam" id="PF08032">
    <property type="entry name" value="SpoU_sub_bind"/>
    <property type="match status" value="1"/>
</dbReference>
<comment type="subcellular location">
    <subcellularLocation>
        <location evidence="1">Mitochondrion</location>
    </subcellularLocation>
</comment>
<dbReference type="EMBL" id="CAKKNE010000002">
    <property type="protein sequence ID" value="CAH0369222.1"/>
    <property type="molecule type" value="Genomic_DNA"/>
</dbReference>
<sequence>MKRRYILLMHLALARALRAPIRPRAVSRLSSWGGDYDEVSTGDGARKPKRPDTRPDFAKPNYREPRSPGRGGRGGGRGRGAGRGRGRNEQTYVRRERQQRHWDAFMEDDGNEFVYGIAPVLAALKAGRRSKHALYVLEESRRKESRLDAVEALARENDVDIVQVEKGLLNEAVNDRPHQGCILCASKLDFAVLEEWTPPVQGTGWLALDEIVDPQNLGSLCRTARFLGASVLVSAKNSAPLSAAASKASAGALEEAPVYAVPNLPRALEDAKAQGWRVLGAGVGDNSVPVSGLDPTQPSVLVVGSEGEGLRTTVRRACDALVQVGSAPDNSGVDSLNVGVAGAILLHHLLGGAPK</sequence>
<dbReference type="PANTHER" id="PTHR46103">
    <property type="entry name" value="RRNA METHYLTRANSFERASE 1, MITOCHONDRIAL"/>
    <property type="match status" value="1"/>
</dbReference>
<dbReference type="SUPFAM" id="SSF75217">
    <property type="entry name" value="alpha/beta knot"/>
    <property type="match status" value="1"/>
</dbReference>
<feature type="chain" id="PRO_5035201601" description="rRNA methyltransferase 1, mitochondrial" evidence="11">
    <location>
        <begin position="17"/>
        <end position="355"/>
    </location>
</feature>
<dbReference type="InterPro" id="IPR013123">
    <property type="entry name" value="SpoU_subst-bd"/>
</dbReference>
<dbReference type="InterPro" id="IPR029064">
    <property type="entry name" value="Ribosomal_eL30-like_sf"/>
</dbReference>
<keyword evidence="4" id="KW-0489">Methyltransferase</keyword>
<evidence type="ECO:0000256" key="5">
    <source>
        <dbReference type="ARBA" id="ARBA00022679"/>
    </source>
</evidence>
<evidence type="ECO:0000256" key="3">
    <source>
        <dbReference type="ARBA" id="ARBA00022552"/>
    </source>
</evidence>
<protein>
    <recommendedName>
        <fullName evidence="9">rRNA methyltransferase 1, mitochondrial</fullName>
    </recommendedName>
</protein>
<keyword evidence="6" id="KW-0949">S-adenosyl-L-methionine</keyword>
<evidence type="ECO:0000256" key="2">
    <source>
        <dbReference type="ARBA" id="ARBA00007228"/>
    </source>
</evidence>
<organism evidence="13 14">
    <name type="scientific">Pelagomonas calceolata</name>
    <dbReference type="NCBI Taxonomy" id="35677"/>
    <lineage>
        <taxon>Eukaryota</taxon>
        <taxon>Sar</taxon>
        <taxon>Stramenopiles</taxon>
        <taxon>Ochrophyta</taxon>
        <taxon>Pelagophyceae</taxon>
        <taxon>Pelagomonadales</taxon>
        <taxon>Pelagomonadaceae</taxon>
        <taxon>Pelagomonas</taxon>
    </lineage>
</organism>
<feature type="region of interest" description="Disordered" evidence="10">
    <location>
        <begin position="37"/>
        <end position="96"/>
    </location>
</feature>
<evidence type="ECO:0000256" key="1">
    <source>
        <dbReference type="ARBA" id="ARBA00004173"/>
    </source>
</evidence>
<dbReference type="InterPro" id="IPR001537">
    <property type="entry name" value="SpoU_MeTrfase"/>
</dbReference>
<feature type="signal peptide" evidence="11">
    <location>
        <begin position="1"/>
        <end position="16"/>
    </location>
</feature>
<dbReference type="GO" id="GO:0016435">
    <property type="term" value="F:rRNA (guanine) methyltransferase activity"/>
    <property type="evidence" value="ECO:0007669"/>
    <property type="project" value="TreeGrafter"/>
</dbReference>
<feature type="compositionally biased region" description="Gly residues" evidence="10">
    <location>
        <begin position="69"/>
        <end position="79"/>
    </location>
</feature>
<dbReference type="Gene3D" id="3.30.1330.30">
    <property type="match status" value="1"/>
</dbReference>
<dbReference type="InterPro" id="IPR029026">
    <property type="entry name" value="tRNA_m1G_MTases_N"/>
</dbReference>
<evidence type="ECO:0000256" key="8">
    <source>
        <dbReference type="ARBA" id="ARBA00023128"/>
    </source>
</evidence>
<dbReference type="InterPro" id="IPR047182">
    <property type="entry name" value="MRM1"/>
</dbReference>
<keyword evidence="3" id="KW-0698">rRNA processing</keyword>
<evidence type="ECO:0000256" key="10">
    <source>
        <dbReference type="SAM" id="MobiDB-lite"/>
    </source>
</evidence>
<reference evidence="13" key="1">
    <citation type="submission" date="2021-11" db="EMBL/GenBank/DDBJ databases">
        <authorList>
            <consortium name="Genoscope - CEA"/>
            <person name="William W."/>
        </authorList>
    </citation>
    <scope>NUCLEOTIDE SEQUENCE</scope>
</reference>
<evidence type="ECO:0000256" key="6">
    <source>
        <dbReference type="ARBA" id="ARBA00022691"/>
    </source>
</evidence>
<feature type="compositionally biased region" description="Basic and acidic residues" evidence="10">
    <location>
        <begin position="86"/>
        <end position="96"/>
    </location>
</feature>
<dbReference type="AlphaFoldDB" id="A0A8J2SLD7"/>
<dbReference type="Gene3D" id="3.40.1280.10">
    <property type="match status" value="1"/>
</dbReference>
<keyword evidence="14" id="KW-1185">Reference proteome</keyword>
<evidence type="ECO:0000313" key="13">
    <source>
        <dbReference type="EMBL" id="CAH0369222.1"/>
    </source>
</evidence>
<proteinExistence type="inferred from homology"/>
<evidence type="ECO:0000313" key="14">
    <source>
        <dbReference type="Proteomes" id="UP000789595"/>
    </source>
</evidence>
<feature type="compositionally biased region" description="Basic and acidic residues" evidence="10">
    <location>
        <begin position="44"/>
        <end position="67"/>
    </location>
</feature>
<dbReference type="Proteomes" id="UP000789595">
    <property type="component" value="Unassembled WGS sequence"/>
</dbReference>
<dbReference type="SMART" id="SM00967">
    <property type="entry name" value="SpoU_sub_bind"/>
    <property type="match status" value="1"/>
</dbReference>
<feature type="domain" description="RNA 2-O ribose methyltransferase substrate binding" evidence="12">
    <location>
        <begin position="113"/>
        <end position="191"/>
    </location>
</feature>
<keyword evidence="11" id="KW-0732">Signal</keyword>
<keyword evidence="7" id="KW-0809">Transit peptide</keyword>
<dbReference type="OrthoDB" id="270651at2759"/>
<comment type="caution">
    <text evidence="13">The sequence shown here is derived from an EMBL/GenBank/DDBJ whole genome shotgun (WGS) entry which is preliminary data.</text>
</comment>